<dbReference type="Proteomes" id="UP000281771">
    <property type="component" value="Unassembled WGS sequence"/>
</dbReference>
<proteinExistence type="predicted"/>
<dbReference type="RefSeq" id="WP_124776467.1">
    <property type="nucleotide sequence ID" value="NZ_RQZA01000003.1"/>
</dbReference>
<comment type="caution">
    <text evidence="2">The sequence shown here is derived from an EMBL/GenBank/DDBJ whole genome shotgun (WGS) entry which is preliminary data.</text>
</comment>
<dbReference type="InterPro" id="IPR032531">
    <property type="entry name" value="DUF4956"/>
</dbReference>
<sequence length="228" mass="24994">MLNQIFDSVFLDSKSTINPGMLILSIGVSLLLGILLAAVYKYKTLYTKEFVITICLLPSLIAIIIFLVNGNVGTSVAVAGTFSLIRFRSAAGGAKEILSIFIATAIGIATGMGLLLLATAFTFLLSAMLIIYENTDFTKASQTRRQVIITVPDSLDYEYLLEGIFSNTCTQVEFSSLKTLSKKKALELIYVVNLKAEISDKNFIDRLLDYKHDIEVSISRAATKKKVL</sequence>
<evidence type="ECO:0000313" key="3">
    <source>
        <dbReference type="Proteomes" id="UP000281771"/>
    </source>
</evidence>
<protein>
    <submittedName>
        <fullName evidence="2">DUF4956 domain-containing protein</fullName>
    </submittedName>
</protein>
<evidence type="ECO:0000313" key="2">
    <source>
        <dbReference type="EMBL" id="RRD31525.1"/>
    </source>
</evidence>
<keyword evidence="1" id="KW-1133">Transmembrane helix</keyword>
<keyword evidence="3" id="KW-1185">Reference proteome</keyword>
<dbReference type="EMBL" id="RQZA01000003">
    <property type="protein sequence ID" value="RRD31525.1"/>
    <property type="molecule type" value="Genomic_DNA"/>
</dbReference>
<dbReference type="AlphaFoldDB" id="A0A3P1VDL6"/>
<dbReference type="Pfam" id="PF16316">
    <property type="entry name" value="DUF4956"/>
    <property type="match status" value="1"/>
</dbReference>
<keyword evidence="1" id="KW-0812">Transmembrane</keyword>
<accession>A0A3P1VDL6</accession>
<dbReference type="STRING" id="1123309.GCA_000377005_00490"/>
<gene>
    <name evidence="2" type="ORF">EII38_04705</name>
</gene>
<feature type="transmembrane region" description="Helical" evidence="1">
    <location>
        <begin position="97"/>
        <end position="130"/>
    </location>
</feature>
<evidence type="ECO:0000256" key="1">
    <source>
        <dbReference type="SAM" id="Phobius"/>
    </source>
</evidence>
<name>A0A3P1VDL6_9STRE</name>
<feature type="transmembrane region" description="Helical" evidence="1">
    <location>
        <begin position="52"/>
        <end position="85"/>
    </location>
</feature>
<feature type="transmembrane region" description="Helical" evidence="1">
    <location>
        <begin position="20"/>
        <end position="40"/>
    </location>
</feature>
<reference evidence="2 3" key="1">
    <citation type="submission" date="2018-11" db="EMBL/GenBank/DDBJ databases">
        <title>Genomes From Bacteria Associated with the Canine Oral Cavity: a Test Case for Automated Genome-Based Taxonomic Assignment.</title>
        <authorList>
            <person name="Coil D.A."/>
            <person name="Jospin G."/>
            <person name="Darling A.E."/>
            <person name="Wallis C."/>
            <person name="Davis I.J."/>
            <person name="Harris S."/>
            <person name="Eisen J.A."/>
            <person name="Holcombe L.J."/>
            <person name="O'Flynn C."/>
        </authorList>
    </citation>
    <scope>NUCLEOTIDE SEQUENCE [LARGE SCALE GENOMIC DNA]</scope>
    <source>
        <strain evidence="2 3">OH4621_COT-116</strain>
    </source>
</reference>
<organism evidence="2 3">
    <name type="scientific">Streptococcus minor</name>
    <dbReference type="NCBI Taxonomy" id="229549"/>
    <lineage>
        <taxon>Bacteria</taxon>
        <taxon>Bacillati</taxon>
        <taxon>Bacillota</taxon>
        <taxon>Bacilli</taxon>
        <taxon>Lactobacillales</taxon>
        <taxon>Streptococcaceae</taxon>
        <taxon>Streptococcus</taxon>
    </lineage>
</organism>
<keyword evidence="1" id="KW-0472">Membrane</keyword>